<comment type="caution">
    <text evidence="2">The sequence shown here is derived from an EMBL/GenBank/DDBJ whole genome shotgun (WGS) entry which is preliminary data.</text>
</comment>
<evidence type="ECO:0000313" key="2">
    <source>
        <dbReference type="EMBL" id="GAG28484.1"/>
    </source>
</evidence>
<dbReference type="InterPro" id="IPR010918">
    <property type="entry name" value="PurM-like_C_dom"/>
</dbReference>
<dbReference type="InterPro" id="IPR010074">
    <property type="entry name" value="PRibForGlyAmidine_synth_PurL"/>
</dbReference>
<reference evidence="2" key="1">
    <citation type="journal article" date="2014" name="Front. Microbiol.">
        <title>High frequency of phylogenetically diverse reductive dehalogenase-homologous genes in deep subseafloor sedimentary metagenomes.</title>
        <authorList>
            <person name="Kawai M."/>
            <person name="Futagami T."/>
            <person name="Toyoda A."/>
            <person name="Takaki Y."/>
            <person name="Nishi S."/>
            <person name="Hori S."/>
            <person name="Arai W."/>
            <person name="Tsubouchi T."/>
            <person name="Morono Y."/>
            <person name="Uchiyama I."/>
            <person name="Ito T."/>
            <person name="Fujiyama A."/>
            <person name="Inagaki F."/>
            <person name="Takami H."/>
        </authorList>
    </citation>
    <scope>NUCLEOTIDE SEQUENCE</scope>
    <source>
        <strain evidence="2">Expedition CK06-06</strain>
    </source>
</reference>
<dbReference type="EMBL" id="BARS01048886">
    <property type="protein sequence ID" value="GAG28484.1"/>
    <property type="molecule type" value="Genomic_DNA"/>
</dbReference>
<dbReference type="Pfam" id="PF02769">
    <property type="entry name" value="AIRS_C"/>
    <property type="match status" value="1"/>
</dbReference>
<feature type="non-terminal residue" evidence="2">
    <location>
        <position position="1"/>
    </location>
</feature>
<feature type="domain" description="PurM-like C-terminal" evidence="1">
    <location>
        <begin position="3"/>
        <end position="94"/>
    </location>
</feature>
<proteinExistence type="predicted"/>
<gene>
    <name evidence="2" type="ORF">S01H1_73185</name>
</gene>
<dbReference type="SUPFAM" id="SSF56042">
    <property type="entry name" value="PurM C-terminal domain-like"/>
    <property type="match status" value="1"/>
</dbReference>
<dbReference type="AlphaFoldDB" id="X0WC43"/>
<dbReference type="PANTHER" id="PTHR43555">
    <property type="entry name" value="PHOSPHORIBOSYLFORMYLGLYCINAMIDINE SYNTHASE SUBUNIT PURL"/>
    <property type="match status" value="1"/>
</dbReference>
<evidence type="ECO:0000259" key="1">
    <source>
        <dbReference type="Pfam" id="PF02769"/>
    </source>
</evidence>
<name>X0WC43_9ZZZZ</name>
<organism evidence="2">
    <name type="scientific">marine sediment metagenome</name>
    <dbReference type="NCBI Taxonomy" id="412755"/>
    <lineage>
        <taxon>unclassified sequences</taxon>
        <taxon>metagenomes</taxon>
        <taxon>ecological metagenomes</taxon>
    </lineage>
</organism>
<dbReference type="Gene3D" id="3.90.650.10">
    <property type="entry name" value="PurM-like C-terminal domain"/>
    <property type="match status" value="1"/>
</dbReference>
<dbReference type="GO" id="GO:0004642">
    <property type="term" value="F:phosphoribosylformylglycinamidine synthase activity"/>
    <property type="evidence" value="ECO:0007669"/>
    <property type="project" value="InterPro"/>
</dbReference>
<sequence length="124" mass="13193">ESGIIKSAHDCSEGGLAVALAESCITNSKKMLGATVELGAAKGASVRMDEILFGEAPSRIVISLSRDNLDKLEKIAKKHAVELRVLGNTGGTKLTVRDGEKAVLDLPLGELSDTWRNAIPRRLQ</sequence>
<protein>
    <recommendedName>
        <fullName evidence="1">PurM-like C-terminal domain-containing protein</fullName>
    </recommendedName>
</protein>
<accession>X0WC43</accession>
<dbReference type="PANTHER" id="PTHR43555:SF1">
    <property type="entry name" value="PHOSPHORIBOSYLFORMYLGLYCINAMIDINE SYNTHASE SUBUNIT PURL"/>
    <property type="match status" value="1"/>
</dbReference>
<dbReference type="GO" id="GO:0006189">
    <property type="term" value="P:'de novo' IMP biosynthetic process"/>
    <property type="evidence" value="ECO:0007669"/>
    <property type="project" value="InterPro"/>
</dbReference>
<dbReference type="InterPro" id="IPR036676">
    <property type="entry name" value="PurM-like_C_sf"/>
</dbReference>